<comment type="caution">
    <text evidence="1">The sequence shown here is derived from an EMBL/GenBank/DDBJ whole genome shotgun (WGS) entry which is preliminary data.</text>
</comment>
<gene>
    <name evidence="1" type="ORF">MSG28_015791</name>
</gene>
<evidence type="ECO:0000313" key="2">
    <source>
        <dbReference type="Proteomes" id="UP001064048"/>
    </source>
</evidence>
<dbReference type="EMBL" id="CM046129">
    <property type="protein sequence ID" value="KAI8433835.1"/>
    <property type="molecule type" value="Genomic_DNA"/>
</dbReference>
<sequence>MSATLTLTAACLVLSAVLSHATQKLFQPEQIIFASDFNITSIIVPADSNISMLQESSEIPNVFFTVSDPKLEGGSCIYVLQGLSAYEVIEGGRDTTSDFSSDTSIYFGTKNGIYIYDPDSLSAKKYGLFNDDIRQLQKANGTDAIYILTNENQLFKIEANGSKKSRVPSVACASEFVLDTSNNIYYIACGEFWPRVLRSDGSLIELTTNLMDDFTEIKLLRPAFLMDKSVPFIADGDLYILYSNGTGEKKEFSLRERPSAYSVDAAIYILAALDGKIYEFNVMEVLLKSMFGLADGIGDLTRIVLQLVDKAKDKNNIRGYHSFIK</sequence>
<organism evidence="1 2">
    <name type="scientific">Choristoneura fumiferana</name>
    <name type="common">Spruce budworm moth</name>
    <name type="synonym">Archips fumiferana</name>
    <dbReference type="NCBI Taxonomy" id="7141"/>
    <lineage>
        <taxon>Eukaryota</taxon>
        <taxon>Metazoa</taxon>
        <taxon>Ecdysozoa</taxon>
        <taxon>Arthropoda</taxon>
        <taxon>Hexapoda</taxon>
        <taxon>Insecta</taxon>
        <taxon>Pterygota</taxon>
        <taxon>Neoptera</taxon>
        <taxon>Endopterygota</taxon>
        <taxon>Lepidoptera</taxon>
        <taxon>Glossata</taxon>
        <taxon>Ditrysia</taxon>
        <taxon>Tortricoidea</taxon>
        <taxon>Tortricidae</taxon>
        <taxon>Tortricinae</taxon>
        <taxon>Choristoneura</taxon>
    </lineage>
</organism>
<accession>A0ACC0KCA7</accession>
<reference evidence="1 2" key="1">
    <citation type="journal article" date="2022" name="Genome Biol. Evol.">
        <title>The Spruce Budworm Genome: Reconstructing the Evolutionary History of Antifreeze Proteins.</title>
        <authorList>
            <person name="Beliveau C."/>
            <person name="Gagne P."/>
            <person name="Picq S."/>
            <person name="Vernygora O."/>
            <person name="Keeling C.I."/>
            <person name="Pinkney K."/>
            <person name="Doucet D."/>
            <person name="Wen F."/>
            <person name="Johnston J.S."/>
            <person name="Maaroufi H."/>
            <person name="Boyle B."/>
            <person name="Laroche J."/>
            <person name="Dewar K."/>
            <person name="Juretic N."/>
            <person name="Blackburn G."/>
            <person name="Nisole A."/>
            <person name="Brunet B."/>
            <person name="Brandao M."/>
            <person name="Lumley L."/>
            <person name="Duan J."/>
            <person name="Quan G."/>
            <person name="Lucarotti C.J."/>
            <person name="Roe A.D."/>
            <person name="Sperling F.A.H."/>
            <person name="Levesque R.C."/>
            <person name="Cusson M."/>
        </authorList>
    </citation>
    <scope>NUCLEOTIDE SEQUENCE [LARGE SCALE GENOMIC DNA]</scope>
    <source>
        <strain evidence="1">Glfc:IPQL:Cfum</strain>
    </source>
</reference>
<evidence type="ECO:0000313" key="1">
    <source>
        <dbReference type="EMBL" id="KAI8433835.1"/>
    </source>
</evidence>
<proteinExistence type="predicted"/>
<dbReference type="Proteomes" id="UP001064048">
    <property type="component" value="Chromosome 29"/>
</dbReference>
<name>A0ACC0KCA7_CHOFU</name>
<protein>
    <submittedName>
        <fullName evidence="1">Uncharacterized protein</fullName>
    </submittedName>
</protein>
<keyword evidence="2" id="KW-1185">Reference proteome</keyword>